<sequence length="325" mass="34990">MAALRNPNHPMLVNGLFEATSQSHSSAPQGNMYGVLETPSYVQCSGFDGTKNNDFKLHLSTNTALNNKLAEGSTDSLNGRLIALNDGSAPVITYTDMLSVQVRDASSIPLDLVNKTNTVGLGHVTNCAEVISHKPERSLRLEVTVAHNDWDPVNRVHRRFLAKHVVPGAKNLIKNHTLFQIGCEVQVVGSLIDFDSDSNMPIVLAMRLHEESDLAPRHPHQARGQEETGDVKFSNKAKPVEGASSPSKPPGTPFKSAQASITSTHSIDKGKGLLVEDSSEEESSADKEESLHLDAPPESPAPPPAKRGQPKKADLAAAAKKMRQV</sequence>
<organism evidence="2 3">
    <name type="scientific">Puccinia coronata f. sp. avenae</name>
    <dbReference type="NCBI Taxonomy" id="200324"/>
    <lineage>
        <taxon>Eukaryota</taxon>
        <taxon>Fungi</taxon>
        <taxon>Dikarya</taxon>
        <taxon>Basidiomycota</taxon>
        <taxon>Pucciniomycotina</taxon>
        <taxon>Pucciniomycetes</taxon>
        <taxon>Pucciniales</taxon>
        <taxon>Pucciniaceae</taxon>
        <taxon>Puccinia</taxon>
    </lineage>
</organism>
<dbReference type="OrthoDB" id="2505029at2759"/>
<dbReference type="EMBL" id="PGCJ01000018">
    <property type="protein sequence ID" value="PLW56709.1"/>
    <property type="molecule type" value="Genomic_DNA"/>
</dbReference>
<dbReference type="AlphaFoldDB" id="A0A2N5W388"/>
<evidence type="ECO:0000313" key="3">
    <source>
        <dbReference type="Proteomes" id="UP000235388"/>
    </source>
</evidence>
<name>A0A2N5W388_9BASI</name>
<gene>
    <name evidence="2" type="ORF">PCANC_05174</name>
</gene>
<protein>
    <submittedName>
        <fullName evidence="2">Uncharacterized protein</fullName>
    </submittedName>
</protein>
<feature type="compositionally biased region" description="Polar residues" evidence="1">
    <location>
        <begin position="255"/>
        <end position="265"/>
    </location>
</feature>
<comment type="caution">
    <text evidence="2">The sequence shown here is derived from an EMBL/GenBank/DDBJ whole genome shotgun (WGS) entry which is preliminary data.</text>
</comment>
<keyword evidence="3" id="KW-1185">Reference proteome</keyword>
<proteinExistence type="predicted"/>
<feature type="region of interest" description="Disordered" evidence="1">
    <location>
        <begin position="215"/>
        <end position="325"/>
    </location>
</feature>
<evidence type="ECO:0000256" key="1">
    <source>
        <dbReference type="SAM" id="MobiDB-lite"/>
    </source>
</evidence>
<accession>A0A2N5W388</accession>
<dbReference type="Proteomes" id="UP000235388">
    <property type="component" value="Unassembled WGS sequence"/>
</dbReference>
<evidence type="ECO:0000313" key="2">
    <source>
        <dbReference type="EMBL" id="PLW56709.1"/>
    </source>
</evidence>
<reference evidence="2 3" key="1">
    <citation type="submission" date="2017-11" db="EMBL/GenBank/DDBJ databases">
        <title>De novo assembly and phasing of dikaryotic genomes from two isolates of Puccinia coronata f. sp. avenae, the causal agent of oat crown rust.</title>
        <authorList>
            <person name="Miller M.E."/>
            <person name="Zhang Y."/>
            <person name="Omidvar V."/>
            <person name="Sperschneider J."/>
            <person name="Schwessinger B."/>
            <person name="Raley C."/>
            <person name="Palmer J.M."/>
            <person name="Garnica D."/>
            <person name="Upadhyaya N."/>
            <person name="Rathjen J."/>
            <person name="Taylor J.M."/>
            <person name="Park R.F."/>
            <person name="Dodds P.N."/>
            <person name="Hirsch C.D."/>
            <person name="Kianian S.F."/>
            <person name="Figueroa M."/>
        </authorList>
    </citation>
    <scope>NUCLEOTIDE SEQUENCE [LARGE SCALE GENOMIC DNA]</scope>
    <source>
        <strain evidence="2">12NC29</strain>
    </source>
</reference>